<dbReference type="Pfam" id="PF13384">
    <property type="entry name" value="HTH_23"/>
    <property type="match status" value="1"/>
</dbReference>
<organism evidence="5 6">
    <name type="scientific">Microctonus aethiopoides</name>
    <dbReference type="NCBI Taxonomy" id="144406"/>
    <lineage>
        <taxon>Eukaryota</taxon>
        <taxon>Metazoa</taxon>
        <taxon>Ecdysozoa</taxon>
        <taxon>Arthropoda</taxon>
        <taxon>Hexapoda</taxon>
        <taxon>Insecta</taxon>
        <taxon>Pterygota</taxon>
        <taxon>Neoptera</taxon>
        <taxon>Endopterygota</taxon>
        <taxon>Hymenoptera</taxon>
        <taxon>Apocrita</taxon>
        <taxon>Ichneumonoidea</taxon>
        <taxon>Braconidae</taxon>
        <taxon>Euphorinae</taxon>
        <taxon>Microctonus</taxon>
    </lineage>
</organism>
<feature type="compositionally biased region" description="Polar residues" evidence="3">
    <location>
        <begin position="474"/>
        <end position="488"/>
    </location>
</feature>
<protein>
    <recommendedName>
        <fullName evidence="4">HTH CENPB-type domain-containing protein</fullName>
    </recommendedName>
</protein>
<gene>
    <name evidence="5" type="ORF">PV328_001383</name>
</gene>
<evidence type="ECO:0000256" key="1">
    <source>
        <dbReference type="ARBA" id="ARBA00004123"/>
    </source>
</evidence>
<keyword evidence="2" id="KW-0238">DNA-binding</keyword>
<dbReference type="Proteomes" id="UP001168990">
    <property type="component" value="Unassembled WGS sequence"/>
</dbReference>
<dbReference type="EMBL" id="JAQQBS010000001">
    <property type="protein sequence ID" value="KAK0177315.1"/>
    <property type="molecule type" value="Genomic_DNA"/>
</dbReference>
<dbReference type="Pfam" id="PF03221">
    <property type="entry name" value="HTH_Tnp_Tc5"/>
    <property type="match status" value="1"/>
</dbReference>
<evidence type="ECO:0000256" key="3">
    <source>
        <dbReference type="SAM" id="MobiDB-lite"/>
    </source>
</evidence>
<dbReference type="AlphaFoldDB" id="A0AA39FWU3"/>
<sequence length="547" mass="63628">MSVTEKYRKEHVVQTVNARINALNELKNGVCKSDIAKQLNVHVRTVQRWQKNKKKILENKYNTDDIMKKKLKRIENPKFNIIDELTWLWFNEAKNAGVLVNGPQICMQARAMYIALGGTEDEFKASNGWLEKFKRRHNIRSMNITGKKRSYTDAAEKFVTWFENYIKEENLSKDQIFNCDETGLNFKNMPRRTLELEQESSTVEDLKEMKERITIMACSNASGGFKLPLVVIGRSAKPTCLKNLNKLPVYYRNQKTAWMISSLFKEWFYSEFVPKVMLYLESMKLPNKAVLLVDNCSSHPKELRIGNNIKVIFLPPNTAALIQPMDQGILQCLKLNYRFLMMEHVINNVNNGKEPIEVVEKINLGNAMEWIAEAWDKVESIVIKKSWDLLWSRNFCATTWQNPVHNLMNSSQNKIISRVFHNILQKTELYPQIPYHSVHDWLNPPTILTPEEALSNEEMMQVIAEEEKEKENGNIESDNSQKNSDSTIMNEDVSDHLKKVLAYCQNHPDHFSKNEVSMLRRINMRINDETEIIVPQHMAKSLTKVTN</sequence>
<dbReference type="PANTHER" id="PTHR19303">
    <property type="entry name" value="TRANSPOSON"/>
    <property type="match status" value="1"/>
</dbReference>
<dbReference type="Pfam" id="PF03184">
    <property type="entry name" value="DDE_1"/>
    <property type="match status" value="1"/>
</dbReference>
<comment type="subcellular location">
    <subcellularLocation>
        <location evidence="1">Nucleus</location>
    </subcellularLocation>
</comment>
<accession>A0AA39FWU3</accession>
<reference evidence="5" key="2">
    <citation type="submission" date="2023-03" db="EMBL/GenBank/DDBJ databases">
        <authorList>
            <person name="Inwood S.N."/>
            <person name="Skelly J.G."/>
            <person name="Guhlin J."/>
            <person name="Harrop T.W.R."/>
            <person name="Goldson S.G."/>
            <person name="Dearden P.K."/>
        </authorList>
    </citation>
    <scope>NUCLEOTIDE SEQUENCE</scope>
    <source>
        <strain evidence="5">Irish</strain>
        <tissue evidence="5">Whole body</tissue>
    </source>
</reference>
<dbReference type="InterPro" id="IPR050863">
    <property type="entry name" value="CenT-Element_Derived"/>
</dbReference>
<evidence type="ECO:0000259" key="4">
    <source>
        <dbReference type="PROSITE" id="PS51253"/>
    </source>
</evidence>
<dbReference type="GO" id="GO:0003677">
    <property type="term" value="F:DNA binding"/>
    <property type="evidence" value="ECO:0007669"/>
    <property type="project" value="UniProtKB-KW"/>
</dbReference>
<feature type="region of interest" description="Disordered" evidence="3">
    <location>
        <begin position="467"/>
        <end position="488"/>
    </location>
</feature>
<dbReference type="SMART" id="SM00674">
    <property type="entry name" value="CENPB"/>
    <property type="match status" value="1"/>
</dbReference>
<evidence type="ECO:0000313" key="5">
    <source>
        <dbReference type="EMBL" id="KAK0177315.1"/>
    </source>
</evidence>
<dbReference type="PROSITE" id="PS51253">
    <property type="entry name" value="HTH_CENPB"/>
    <property type="match status" value="1"/>
</dbReference>
<dbReference type="InterPro" id="IPR004875">
    <property type="entry name" value="DDE_SF_endonuclease_dom"/>
</dbReference>
<dbReference type="InterPro" id="IPR006600">
    <property type="entry name" value="HTH_CenpB_DNA-bd_dom"/>
</dbReference>
<dbReference type="Gene3D" id="1.10.10.60">
    <property type="entry name" value="Homeodomain-like"/>
    <property type="match status" value="2"/>
</dbReference>
<dbReference type="GO" id="GO:0005634">
    <property type="term" value="C:nucleus"/>
    <property type="evidence" value="ECO:0007669"/>
    <property type="project" value="UniProtKB-SubCell"/>
</dbReference>
<proteinExistence type="predicted"/>
<evidence type="ECO:0000256" key="2">
    <source>
        <dbReference type="ARBA" id="ARBA00023125"/>
    </source>
</evidence>
<evidence type="ECO:0000313" key="6">
    <source>
        <dbReference type="Proteomes" id="UP001168990"/>
    </source>
</evidence>
<keyword evidence="6" id="KW-1185">Reference proteome</keyword>
<name>A0AA39FWU3_9HYME</name>
<dbReference type="InterPro" id="IPR009057">
    <property type="entry name" value="Homeodomain-like_sf"/>
</dbReference>
<comment type="caution">
    <text evidence="5">The sequence shown here is derived from an EMBL/GenBank/DDBJ whole genome shotgun (WGS) entry which is preliminary data.</text>
</comment>
<dbReference type="PANTHER" id="PTHR19303:SF16">
    <property type="entry name" value="JERKY PROTEIN HOMOLOG-LIKE"/>
    <property type="match status" value="1"/>
</dbReference>
<dbReference type="SUPFAM" id="SSF46689">
    <property type="entry name" value="Homeodomain-like"/>
    <property type="match status" value="2"/>
</dbReference>
<reference evidence="5" key="1">
    <citation type="journal article" date="2023" name="bioRxiv">
        <title>Scaffold-level genome assemblies of two parasitoid biocontrol wasps reveal the parthenogenesis mechanism and an associated novel virus.</title>
        <authorList>
            <person name="Inwood S."/>
            <person name="Skelly J."/>
            <person name="Guhlin J."/>
            <person name="Harrop T."/>
            <person name="Goldson S."/>
            <person name="Dearden P."/>
        </authorList>
    </citation>
    <scope>NUCLEOTIDE SEQUENCE</scope>
    <source>
        <strain evidence="5">Irish</strain>
        <tissue evidence="5">Whole body</tissue>
    </source>
</reference>
<feature type="domain" description="HTH CENPB-type" evidence="4">
    <location>
        <begin position="70"/>
        <end position="143"/>
    </location>
</feature>